<keyword evidence="6" id="KW-0732">Signal</keyword>
<evidence type="ECO:0000256" key="3">
    <source>
        <dbReference type="ARBA" id="ARBA00022525"/>
    </source>
</evidence>
<dbReference type="InterPro" id="IPR001894">
    <property type="entry name" value="Cathelicidin-like"/>
</dbReference>
<feature type="signal peptide" evidence="6">
    <location>
        <begin position="1"/>
        <end position="19"/>
    </location>
</feature>
<reference evidence="7" key="1">
    <citation type="thesis" date="2020" institute="ProQuest LLC" country="789 East Eisenhower Parkway, Ann Arbor, MI, USA">
        <title>Comparative Genomics and Chromosome Evolution.</title>
        <authorList>
            <person name="Mudd A.B."/>
        </authorList>
    </citation>
    <scope>NUCLEOTIDE SEQUENCE</scope>
    <source>
        <strain evidence="7">237g6f4</strain>
        <tissue evidence="7">Blood</tissue>
    </source>
</reference>
<sequence>MWGLSLLLVSAVTLHGCLSDAAETQLHHGRSIEDVIHLYNQREGVTYLYKALDPRPPALLEEENNPDRVICIMKETTCLKSEETELSQCNYKPGGEVKVCVLDLDVVDPEDIMCRSLTKVTDDSDCVPLQGVRVKRSSRKSRRRRPPGSRLTGGFTLIGSVKPRKPNKPRIRWA</sequence>
<dbReference type="SUPFAM" id="SSF54403">
    <property type="entry name" value="Cystatin/monellin"/>
    <property type="match status" value="1"/>
</dbReference>
<keyword evidence="8" id="KW-1185">Reference proteome</keyword>
<comment type="subcellular location">
    <subcellularLocation>
        <location evidence="1">Secreted</location>
    </subcellularLocation>
</comment>
<keyword evidence="3" id="KW-0964">Secreted</keyword>
<dbReference type="GO" id="GO:0001530">
    <property type="term" value="F:lipopolysaccharide binding"/>
    <property type="evidence" value="ECO:0007669"/>
    <property type="project" value="TreeGrafter"/>
</dbReference>
<dbReference type="InterPro" id="IPR046350">
    <property type="entry name" value="Cystatin_sf"/>
</dbReference>
<dbReference type="GO" id="GO:0050829">
    <property type="term" value="P:defense response to Gram-negative bacterium"/>
    <property type="evidence" value="ECO:0007669"/>
    <property type="project" value="TreeGrafter"/>
</dbReference>
<evidence type="ECO:0000256" key="1">
    <source>
        <dbReference type="ARBA" id="ARBA00004613"/>
    </source>
</evidence>
<dbReference type="Pfam" id="PF00666">
    <property type="entry name" value="Cathelicidins"/>
    <property type="match status" value="1"/>
</dbReference>
<comment type="caution">
    <text evidence="7">The sequence shown here is derived from an EMBL/GenBank/DDBJ whole genome shotgun (WGS) entry which is preliminary data.</text>
</comment>
<evidence type="ECO:0000313" key="7">
    <source>
        <dbReference type="EMBL" id="KAG8545316.1"/>
    </source>
</evidence>
<dbReference type="AlphaFoldDB" id="A0AAV6ZFK8"/>
<feature type="chain" id="PRO_5043989402" evidence="6">
    <location>
        <begin position="20"/>
        <end position="174"/>
    </location>
</feature>
<evidence type="ECO:0000256" key="6">
    <source>
        <dbReference type="SAM" id="SignalP"/>
    </source>
</evidence>
<name>A0AAV6ZFK8_ENGPU</name>
<dbReference type="Gene3D" id="3.10.450.10">
    <property type="match status" value="1"/>
</dbReference>
<dbReference type="GO" id="GO:0050830">
    <property type="term" value="P:defense response to Gram-positive bacterium"/>
    <property type="evidence" value="ECO:0007669"/>
    <property type="project" value="TreeGrafter"/>
</dbReference>
<evidence type="ECO:0000256" key="4">
    <source>
        <dbReference type="ARBA" id="ARBA00023157"/>
    </source>
</evidence>
<evidence type="ECO:0000313" key="8">
    <source>
        <dbReference type="Proteomes" id="UP000824782"/>
    </source>
</evidence>
<dbReference type="GO" id="GO:0061844">
    <property type="term" value="P:antimicrobial humoral immune response mediated by antimicrobial peptide"/>
    <property type="evidence" value="ECO:0007669"/>
    <property type="project" value="TreeGrafter"/>
</dbReference>
<proteinExistence type="inferred from homology"/>
<protein>
    <submittedName>
        <fullName evidence="7">Uncharacterized protein</fullName>
    </submittedName>
</protein>
<dbReference type="GO" id="GO:0005615">
    <property type="term" value="C:extracellular space"/>
    <property type="evidence" value="ECO:0007669"/>
    <property type="project" value="TreeGrafter"/>
</dbReference>
<feature type="compositionally biased region" description="Basic residues" evidence="5">
    <location>
        <begin position="135"/>
        <end position="147"/>
    </location>
</feature>
<feature type="region of interest" description="Disordered" evidence="5">
    <location>
        <begin position="135"/>
        <end position="174"/>
    </location>
</feature>
<evidence type="ECO:0000256" key="2">
    <source>
        <dbReference type="ARBA" id="ARBA00005320"/>
    </source>
</evidence>
<keyword evidence="4" id="KW-1015">Disulfide bond</keyword>
<dbReference type="PANTHER" id="PTHR10206">
    <property type="entry name" value="CATHELICIDIN"/>
    <property type="match status" value="1"/>
</dbReference>
<dbReference type="GO" id="GO:0045087">
    <property type="term" value="P:innate immune response"/>
    <property type="evidence" value="ECO:0007669"/>
    <property type="project" value="TreeGrafter"/>
</dbReference>
<dbReference type="Proteomes" id="UP000824782">
    <property type="component" value="Unassembled WGS sequence"/>
</dbReference>
<accession>A0AAV6ZFK8</accession>
<gene>
    <name evidence="7" type="ORF">GDO81_021088</name>
</gene>
<organism evidence="7 8">
    <name type="scientific">Engystomops pustulosus</name>
    <name type="common">Tungara frog</name>
    <name type="synonym">Physalaemus pustulosus</name>
    <dbReference type="NCBI Taxonomy" id="76066"/>
    <lineage>
        <taxon>Eukaryota</taxon>
        <taxon>Metazoa</taxon>
        <taxon>Chordata</taxon>
        <taxon>Craniata</taxon>
        <taxon>Vertebrata</taxon>
        <taxon>Euteleostomi</taxon>
        <taxon>Amphibia</taxon>
        <taxon>Batrachia</taxon>
        <taxon>Anura</taxon>
        <taxon>Neobatrachia</taxon>
        <taxon>Hyloidea</taxon>
        <taxon>Leptodactylidae</taxon>
        <taxon>Leiuperinae</taxon>
        <taxon>Engystomops</taxon>
    </lineage>
</organism>
<dbReference type="PANTHER" id="PTHR10206:SF2">
    <property type="entry name" value="CATHELICIDIN ANTIMICROBIAL PEPTIDE"/>
    <property type="match status" value="1"/>
</dbReference>
<evidence type="ECO:0000256" key="5">
    <source>
        <dbReference type="SAM" id="MobiDB-lite"/>
    </source>
</evidence>
<feature type="compositionally biased region" description="Basic residues" evidence="5">
    <location>
        <begin position="162"/>
        <end position="174"/>
    </location>
</feature>
<dbReference type="EMBL" id="WNYA01001684">
    <property type="protein sequence ID" value="KAG8545316.1"/>
    <property type="molecule type" value="Genomic_DNA"/>
</dbReference>
<comment type="similarity">
    <text evidence="2">Belongs to the cathelicidin family.</text>
</comment>